<dbReference type="InterPro" id="IPR041699">
    <property type="entry name" value="AAA_32"/>
</dbReference>
<evidence type="ECO:0000256" key="3">
    <source>
        <dbReference type="SAM" id="Coils"/>
    </source>
</evidence>
<name>A0ABP2ATQ0_SARVE</name>
<keyword evidence="6" id="KW-1185">Reference proteome</keyword>
<accession>A0ABP2ATQ0</accession>
<comment type="catalytic activity">
    <reaction evidence="2">
        <text>Hydrolysis of proteins in presence of ATP.</text>
        <dbReference type="EC" id="3.4.21.53"/>
    </reaction>
</comment>
<reference evidence="5 6" key="1">
    <citation type="submission" date="2015-09" db="EMBL/GenBank/DDBJ databases">
        <authorList>
            <consortium name="Pathogen Informatics"/>
            <person name="Wu L."/>
            <person name="Ma J."/>
        </authorList>
    </citation>
    <scope>NUCLEOTIDE SEQUENCE [LARGE SCALE GENOMIC DNA]</scope>
    <source>
        <strain evidence="5 6">2789STDY5834858</strain>
    </source>
</reference>
<evidence type="ECO:0000313" key="6">
    <source>
        <dbReference type="Proteomes" id="UP000095488"/>
    </source>
</evidence>
<dbReference type="PANTHER" id="PTHR10046">
    <property type="entry name" value="ATP DEPENDENT LON PROTEASE FAMILY MEMBER"/>
    <property type="match status" value="1"/>
</dbReference>
<keyword evidence="2 5" id="KW-0378">Hydrolase</keyword>
<comment type="caution">
    <text evidence="5">The sequence shown here is derived from an EMBL/GenBank/DDBJ whole genome shotgun (WGS) entry which is preliminary data.</text>
</comment>
<feature type="domain" description="Lon proteolytic" evidence="4">
    <location>
        <begin position="544"/>
        <end position="739"/>
    </location>
</feature>
<keyword evidence="2" id="KW-0720">Serine protease</keyword>
<evidence type="ECO:0000256" key="1">
    <source>
        <dbReference type="ARBA" id="ARBA00022670"/>
    </source>
</evidence>
<evidence type="ECO:0000259" key="4">
    <source>
        <dbReference type="PROSITE" id="PS51786"/>
    </source>
</evidence>
<evidence type="ECO:0000256" key="2">
    <source>
        <dbReference type="PROSITE-ProRule" id="PRU01122"/>
    </source>
</evidence>
<dbReference type="InterPro" id="IPR027417">
    <property type="entry name" value="P-loop_NTPase"/>
</dbReference>
<dbReference type="EC" id="3.4.21.53" evidence="2"/>
<organism evidence="5 6">
    <name type="scientific">Sarcina ventriculi</name>
    <name type="common">Clostridium ventriculi</name>
    <dbReference type="NCBI Taxonomy" id="1267"/>
    <lineage>
        <taxon>Bacteria</taxon>
        <taxon>Bacillati</taxon>
        <taxon>Bacillota</taxon>
        <taxon>Clostridia</taxon>
        <taxon>Eubacteriales</taxon>
        <taxon>Clostridiaceae</taxon>
        <taxon>Sarcina</taxon>
    </lineage>
</organism>
<feature type="coiled-coil region" evidence="3">
    <location>
        <begin position="191"/>
        <end position="218"/>
    </location>
</feature>
<dbReference type="Pfam" id="PF13654">
    <property type="entry name" value="AAA_32"/>
    <property type="match status" value="1"/>
</dbReference>
<comment type="similarity">
    <text evidence="2">Belongs to the peptidase S16 family.</text>
</comment>
<feature type="active site" evidence="2">
    <location>
        <position position="634"/>
    </location>
</feature>
<keyword evidence="1 2" id="KW-0645">Protease</keyword>
<keyword evidence="3" id="KW-0175">Coiled coil</keyword>
<dbReference type="Gene3D" id="3.30.230.10">
    <property type="match status" value="1"/>
</dbReference>
<dbReference type="RefSeq" id="WP_055259373.1">
    <property type="nucleotide sequence ID" value="NZ_CABIXL010000005.1"/>
</dbReference>
<sequence>MRKQITPQEIIYKEDFTKVRGEKNNILEYADICNSIEDALNINKEGYNVYLVDEFSKEKLNKITKYIEKILSQKEKPKDICYIITDNPKCPKSVVIENGTGIVLKEKVEQIKELYYDKIFSFYNSSVSNEKEMIINDIHDKRNSYISGLIKKAKDEGFDLKATAAGFAFIPIIDGKTVDEDEYDLLESESKDNINLKADELKKEAEKILEDLKNMEIKAVDRLKKILEDYLEEETREFKNDLYLNFNGVDKVLECFDDLFNDLESSVIDNYSMSFEDDEDKISEILSRYVVNILVDNSENTAPRVIFEEDPTINNLLGSIDYENRGNTYVTDVTQIKAGSLIMANEGCLILRLNSLFNGVNVYYYLMKALFTGKVSYDFNKSYLEVLSLNGLIPEPIPLNTKVILIGDYASFDILYNQDENFKNMFKIRLEFNPYKTINDETKGILLNTIREIIETNKLMNLSQNGINEIGKYLSRKASDKNKIYWDVSEIEKVLIKAERLAIKGKKKIIDVQEIRNSIYTISNVEEEYIDMYKKHKMIVDVKNKVVGSVNGLAVIDLGYVSFGKPLRISCVCSKGMGRIVDSQRESNLSGSIHNKSLSILKGFLSKFLNSYEIASIDFHLSFEQVYGKVEGDSASVAEVIAMISALSKIPVNQNIAVTGSINQFGDVQPIGGVNDKIEGFFNVCNSIDTYKGKGVLIPESNLDEVILNPNVEEAINNGDFVIYTMENISDAIMVLLGDNETSFEDIAASIDREIKKYKN</sequence>
<dbReference type="GO" id="GO:0006508">
    <property type="term" value="P:proteolysis"/>
    <property type="evidence" value="ECO:0007669"/>
    <property type="project" value="UniProtKB-KW"/>
</dbReference>
<feature type="active site" evidence="2">
    <location>
        <position position="677"/>
    </location>
</feature>
<dbReference type="EMBL" id="CYZR01000005">
    <property type="protein sequence ID" value="CUO00540.1"/>
    <property type="molecule type" value="Genomic_DNA"/>
</dbReference>
<dbReference type="PROSITE" id="PS51786">
    <property type="entry name" value="LON_PROTEOLYTIC"/>
    <property type="match status" value="1"/>
</dbReference>
<dbReference type="InterPro" id="IPR008269">
    <property type="entry name" value="Lon_proteolytic"/>
</dbReference>
<evidence type="ECO:0000313" key="5">
    <source>
        <dbReference type="EMBL" id="CUO00540.1"/>
    </source>
</evidence>
<dbReference type="InterPro" id="IPR027065">
    <property type="entry name" value="Lon_Prtase"/>
</dbReference>
<dbReference type="SUPFAM" id="SSF54211">
    <property type="entry name" value="Ribosomal protein S5 domain 2-like"/>
    <property type="match status" value="1"/>
</dbReference>
<dbReference type="Pfam" id="PF05362">
    <property type="entry name" value="Lon_C"/>
    <property type="match status" value="1"/>
</dbReference>
<dbReference type="InterPro" id="IPR020568">
    <property type="entry name" value="Ribosomal_Su5_D2-typ_SF"/>
</dbReference>
<dbReference type="Gene3D" id="1.10.8.60">
    <property type="match status" value="1"/>
</dbReference>
<dbReference type="PRINTS" id="PR00830">
    <property type="entry name" value="ENDOLAPTASE"/>
</dbReference>
<protein>
    <recommendedName>
        <fullName evidence="2">endopeptidase La</fullName>
        <ecNumber evidence="2">3.4.21.53</ecNumber>
    </recommendedName>
</protein>
<proteinExistence type="inferred from homology"/>
<dbReference type="Proteomes" id="UP000095488">
    <property type="component" value="Unassembled WGS sequence"/>
</dbReference>
<dbReference type="GO" id="GO:0004252">
    <property type="term" value="F:serine-type endopeptidase activity"/>
    <property type="evidence" value="ECO:0007669"/>
    <property type="project" value="UniProtKB-EC"/>
</dbReference>
<dbReference type="InterPro" id="IPR014721">
    <property type="entry name" value="Ribsml_uS5_D2-typ_fold_subgr"/>
</dbReference>
<dbReference type="Gene3D" id="3.40.50.300">
    <property type="entry name" value="P-loop containing nucleotide triphosphate hydrolases"/>
    <property type="match status" value="2"/>
</dbReference>
<gene>
    <name evidence="5" type="primary">lon_2</name>
    <name evidence="5" type="ORF">ERS852473_01643</name>
</gene>